<evidence type="ECO:0000313" key="2">
    <source>
        <dbReference type="EMBL" id="KAL3343444.1"/>
    </source>
</evidence>
<protein>
    <submittedName>
        <fullName evidence="2">Uncharacterized protein</fullName>
    </submittedName>
</protein>
<keyword evidence="3" id="KW-1185">Reference proteome</keyword>
<feature type="transmembrane region" description="Helical" evidence="1">
    <location>
        <begin position="81"/>
        <end position="102"/>
    </location>
</feature>
<keyword evidence="1" id="KW-1133">Transmembrane helix</keyword>
<keyword evidence="1" id="KW-0812">Transmembrane</keyword>
<reference evidence="2 3" key="1">
    <citation type="submission" date="2024-05" db="EMBL/GenBank/DDBJ databases">
        <title>De novo assembly of an allotetraploid wild potato.</title>
        <authorList>
            <person name="Hosaka A.J."/>
        </authorList>
    </citation>
    <scope>NUCLEOTIDE SEQUENCE [LARGE SCALE GENOMIC DNA]</scope>
    <source>
        <tissue evidence="2">Young leaves</tissue>
    </source>
</reference>
<sequence>MEDGGHTEYRQTVEMIKQIPYFIPCFNFLILCAFCKNQNRTPKTERKRETNSILMTAMNYRTISPAIFICFPPFSPSKHQNPLTIFIFFFLFYLQNHFFFAFQESFFFGNLGC</sequence>
<accession>A0ABD2SHV2</accession>
<evidence type="ECO:0000256" key="1">
    <source>
        <dbReference type="SAM" id="Phobius"/>
    </source>
</evidence>
<dbReference type="AlphaFoldDB" id="A0ABD2SHV2"/>
<comment type="caution">
    <text evidence="2">The sequence shown here is derived from an EMBL/GenBank/DDBJ whole genome shotgun (WGS) entry which is preliminary data.</text>
</comment>
<gene>
    <name evidence="2" type="ORF">AABB24_027132</name>
</gene>
<evidence type="ECO:0000313" key="3">
    <source>
        <dbReference type="Proteomes" id="UP001627284"/>
    </source>
</evidence>
<feature type="transmembrane region" description="Helical" evidence="1">
    <location>
        <begin position="19"/>
        <end position="37"/>
    </location>
</feature>
<dbReference type="EMBL" id="JBJKTR010000015">
    <property type="protein sequence ID" value="KAL3343444.1"/>
    <property type="molecule type" value="Genomic_DNA"/>
</dbReference>
<organism evidence="2 3">
    <name type="scientific">Solanum stoloniferum</name>
    <dbReference type="NCBI Taxonomy" id="62892"/>
    <lineage>
        <taxon>Eukaryota</taxon>
        <taxon>Viridiplantae</taxon>
        <taxon>Streptophyta</taxon>
        <taxon>Embryophyta</taxon>
        <taxon>Tracheophyta</taxon>
        <taxon>Spermatophyta</taxon>
        <taxon>Magnoliopsida</taxon>
        <taxon>eudicotyledons</taxon>
        <taxon>Gunneridae</taxon>
        <taxon>Pentapetalae</taxon>
        <taxon>asterids</taxon>
        <taxon>lamiids</taxon>
        <taxon>Solanales</taxon>
        <taxon>Solanaceae</taxon>
        <taxon>Solanoideae</taxon>
        <taxon>Solaneae</taxon>
        <taxon>Solanum</taxon>
    </lineage>
</organism>
<proteinExistence type="predicted"/>
<keyword evidence="1" id="KW-0472">Membrane</keyword>
<dbReference type="Proteomes" id="UP001627284">
    <property type="component" value="Unassembled WGS sequence"/>
</dbReference>
<name>A0ABD2SHV2_9SOLN</name>